<protein>
    <submittedName>
        <fullName evidence="2">Uncharacterized protein</fullName>
    </submittedName>
</protein>
<feature type="compositionally biased region" description="Low complexity" evidence="1">
    <location>
        <begin position="74"/>
        <end position="87"/>
    </location>
</feature>
<dbReference type="STRING" id="1314777.A0A164M485"/>
<keyword evidence="3" id="KW-1185">Reference proteome</keyword>
<reference evidence="2 3" key="1">
    <citation type="journal article" date="2016" name="Mol. Biol. Evol.">
        <title>Comparative Genomics of Early-Diverging Mushroom-Forming Fungi Provides Insights into the Origins of Lignocellulose Decay Capabilities.</title>
        <authorList>
            <person name="Nagy L.G."/>
            <person name="Riley R."/>
            <person name="Tritt A."/>
            <person name="Adam C."/>
            <person name="Daum C."/>
            <person name="Floudas D."/>
            <person name="Sun H."/>
            <person name="Yadav J.S."/>
            <person name="Pangilinan J."/>
            <person name="Larsson K.H."/>
            <person name="Matsuura K."/>
            <person name="Barry K."/>
            <person name="Labutti K."/>
            <person name="Kuo R."/>
            <person name="Ohm R.A."/>
            <person name="Bhattacharya S.S."/>
            <person name="Shirouzu T."/>
            <person name="Yoshinaga Y."/>
            <person name="Martin F.M."/>
            <person name="Grigoriev I.V."/>
            <person name="Hibbett D.S."/>
        </authorList>
    </citation>
    <scope>NUCLEOTIDE SEQUENCE [LARGE SCALE GENOMIC DNA]</scope>
    <source>
        <strain evidence="2 3">HHB9708</strain>
    </source>
</reference>
<feature type="compositionally biased region" description="Polar residues" evidence="1">
    <location>
        <begin position="36"/>
        <end position="73"/>
    </location>
</feature>
<dbReference type="EMBL" id="KV419539">
    <property type="protein sequence ID" value="KZS86341.1"/>
    <property type="molecule type" value="Genomic_DNA"/>
</dbReference>
<evidence type="ECO:0000313" key="2">
    <source>
        <dbReference type="EMBL" id="KZS86341.1"/>
    </source>
</evidence>
<name>A0A164M485_9AGAM</name>
<evidence type="ECO:0000313" key="3">
    <source>
        <dbReference type="Proteomes" id="UP000076722"/>
    </source>
</evidence>
<feature type="region of interest" description="Disordered" evidence="1">
    <location>
        <begin position="1"/>
        <end position="132"/>
    </location>
</feature>
<proteinExistence type="predicted"/>
<sequence>MPVPYELPGSNAPQPPPPQTLTMTARQPGDTDLAGHQTQANHMPSSFYMTPQTSDTPYANNSYTIPASNTFPGSHTPSASSDASDTSGFGMNSFSTPSPFLTDQHLDQDMQDSDAEPDEEPSQYRRNKRARTEGLDDYADIAKQINLNDEAAAVAQQLEMTEDDKTALENFAQLSLQVMQIHLYGQIIQLRRDSGKMISSITINTKDFMDKIRGPCIAAITSPDLPIYVDGLSGQMAAYFGKRLKSLGVPPEALHDQVTWKNITSLIGTELTTQRANLKKAIERAIADKSDILVLTQDALRGPLAPTAEHFVRFALLREIFQQWAITTPAVKAQLRARFKVQGRWLFVDHRLREIRQAHPTKVAQISYFNEVLNRDTEQYPVINQKQYAAMQKEARGQIPDWQKDMEAGVLKFKSV</sequence>
<dbReference type="AlphaFoldDB" id="A0A164M485"/>
<evidence type="ECO:0000256" key="1">
    <source>
        <dbReference type="SAM" id="MobiDB-lite"/>
    </source>
</evidence>
<accession>A0A164M485</accession>
<organism evidence="2 3">
    <name type="scientific">Sistotremastrum niveocremeum HHB9708</name>
    <dbReference type="NCBI Taxonomy" id="1314777"/>
    <lineage>
        <taxon>Eukaryota</taxon>
        <taxon>Fungi</taxon>
        <taxon>Dikarya</taxon>
        <taxon>Basidiomycota</taxon>
        <taxon>Agaricomycotina</taxon>
        <taxon>Agaricomycetes</taxon>
        <taxon>Sistotremastrales</taxon>
        <taxon>Sistotremastraceae</taxon>
        <taxon>Sertulicium</taxon>
        <taxon>Sertulicium niveocremeum</taxon>
    </lineage>
</organism>
<feature type="compositionally biased region" description="Acidic residues" evidence="1">
    <location>
        <begin position="109"/>
        <end position="121"/>
    </location>
</feature>
<gene>
    <name evidence="2" type="ORF">SISNIDRAFT_492044</name>
</gene>
<feature type="compositionally biased region" description="Polar residues" evidence="1">
    <location>
        <begin position="89"/>
        <end position="101"/>
    </location>
</feature>
<dbReference type="Proteomes" id="UP000076722">
    <property type="component" value="Unassembled WGS sequence"/>
</dbReference>